<dbReference type="AlphaFoldDB" id="A0A9X1S2Y8"/>
<protein>
    <submittedName>
        <fullName evidence="2">Uncharacterized protein</fullName>
    </submittedName>
</protein>
<evidence type="ECO:0000256" key="1">
    <source>
        <dbReference type="SAM" id="MobiDB-lite"/>
    </source>
</evidence>
<keyword evidence="3" id="KW-1185">Reference proteome</keyword>
<organism evidence="2 3">
    <name type="scientific">Microbacterium allomyrinae</name>
    <dbReference type="NCBI Taxonomy" id="2830666"/>
    <lineage>
        <taxon>Bacteria</taxon>
        <taxon>Bacillati</taxon>
        <taxon>Actinomycetota</taxon>
        <taxon>Actinomycetes</taxon>
        <taxon>Micrococcales</taxon>
        <taxon>Microbacteriaceae</taxon>
        <taxon>Microbacterium</taxon>
    </lineage>
</organism>
<accession>A0A9X1S2Y8</accession>
<feature type="region of interest" description="Disordered" evidence="1">
    <location>
        <begin position="61"/>
        <end position="82"/>
    </location>
</feature>
<evidence type="ECO:0000313" key="2">
    <source>
        <dbReference type="EMBL" id="MCC2031438.1"/>
    </source>
</evidence>
<proteinExistence type="predicted"/>
<comment type="caution">
    <text evidence="2">The sequence shown here is derived from an EMBL/GenBank/DDBJ whole genome shotgun (WGS) entry which is preliminary data.</text>
</comment>
<sequence length="158" mass="16107">MSGKTVFTPDEWRIVGGLPYYAAAFVVASGPHHSANTIRNMLTGANEFAHGAATGNRLITDARADSTGPNGDPGSTKNTDENIQRLRGLIEQAARLIDEKSATDGSGFKAEVLRVATAAAAASKDGILGTAGTAVNEHESAALAELAGMLGRSPSASG</sequence>
<evidence type="ECO:0000313" key="3">
    <source>
        <dbReference type="Proteomes" id="UP001139354"/>
    </source>
</evidence>
<name>A0A9X1S2Y8_9MICO</name>
<dbReference type="EMBL" id="JAGTTN010000001">
    <property type="protein sequence ID" value="MCC2031438.1"/>
    <property type="molecule type" value="Genomic_DNA"/>
</dbReference>
<feature type="compositionally biased region" description="Polar residues" evidence="1">
    <location>
        <begin position="67"/>
        <end position="77"/>
    </location>
</feature>
<gene>
    <name evidence="2" type="ORF">KEC57_04490</name>
</gene>
<reference evidence="2" key="1">
    <citation type="submission" date="2021-04" db="EMBL/GenBank/DDBJ databases">
        <title>Microbacterium tenobrionis sp. nov. and Microbacterium allomyrinae sp. nov., isolated from larvae of Tenobrio molitor and Allomyrina dichotoma, respectively.</title>
        <authorList>
            <person name="Lee S.D."/>
        </authorList>
    </citation>
    <scope>NUCLEOTIDE SEQUENCE</scope>
    <source>
        <strain evidence="2">BWT-G7</strain>
    </source>
</reference>
<dbReference type="RefSeq" id="WP_229383319.1">
    <property type="nucleotide sequence ID" value="NZ_JAGTTN010000001.1"/>
</dbReference>
<dbReference type="Proteomes" id="UP001139354">
    <property type="component" value="Unassembled WGS sequence"/>
</dbReference>